<dbReference type="CDD" id="cd17546">
    <property type="entry name" value="REC_hyHK_CKI1_RcsC-like"/>
    <property type="match status" value="1"/>
</dbReference>
<comment type="function">
    <text evidence="9">May play the central regulatory role in sporulation. It may be an element of the effector pathway responsible for the activation of sporulation genes in response to nutritional stress. Spo0A may act in concert with spo0H (a sigma factor) to control the expression of some genes that are critical to the sporulation process.</text>
</comment>
<dbReference type="InterPro" id="IPR036097">
    <property type="entry name" value="HisK_dim/P_sf"/>
</dbReference>
<evidence type="ECO:0000256" key="12">
    <source>
        <dbReference type="SAM" id="Phobius"/>
    </source>
</evidence>
<keyword evidence="8" id="KW-0902">Two-component regulatory system</keyword>
<keyword evidence="12" id="KW-0472">Membrane</keyword>
<dbReference type="PANTHER" id="PTHR43047">
    <property type="entry name" value="TWO-COMPONENT HISTIDINE PROTEIN KINASE"/>
    <property type="match status" value="1"/>
</dbReference>
<organism evidence="15 16">
    <name type="scientific">Hungatella hathewayi</name>
    <dbReference type="NCBI Taxonomy" id="154046"/>
    <lineage>
        <taxon>Bacteria</taxon>
        <taxon>Bacillati</taxon>
        <taxon>Bacillota</taxon>
        <taxon>Clostridia</taxon>
        <taxon>Lachnospirales</taxon>
        <taxon>Lachnospiraceae</taxon>
        <taxon>Hungatella</taxon>
    </lineage>
</organism>
<keyword evidence="5 11" id="KW-0597">Phosphoprotein</keyword>
<dbReference type="PRINTS" id="PR00344">
    <property type="entry name" value="BCTRLSENSOR"/>
</dbReference>
<dbReference type="Gene3D" id="3.30.565.10">
    <property type="entry name" value="Histidine kinase-like ATPase, C-terminal domain"/>
    <property type="match status" value="1"/>
</dbReference>
<dbReference type="SMART" id="SM00387">
    <property type="entry name" value="HATPase_c"/>
    <property type="match status" value="1"/>
</dbReference>
<dbReference type="SMART" id="SM00448">
    <property type="entry name" value="REC"/>
    <property type="match status" value="1"/>
</dbReference>
<dbReference type="SUPFAM" id="SSF47384">
    <property type="entry name" value="Homodimeric domain of signal transducing histidine kinase"/>
    <property type="match status" value="1"/>
</dbReference>
<dbReference type="Pfam" id="PF00072">
    <property type="entry name" value="Response_reg"/>
    <property type="match status" value="1"/>
</dbReference>
<dbReference type="Gene3D" id="3.30.450.20">
    <property type="entry name" value="PAS domain"/>
    <property type="match status" value="1"/>
</dbReference>
<dbReference type="InterPro" id="IPR005467">
    <property type="entry name" value="His_kinase_dom"/>
</dbReference>
<evidence type="ECO:0000256" key="2">
    <source>
        <dbReference type="ARBA" id="ARBA00006402"/>
    </source>
</evidence>
<evidence type="ECO:0000256" key="11">
    <source>
        <dbReference type="PROSITE-ProRule" id="PRU00169"/>
    </source>
</evidence>
<keyword evidence="6 15" id="KW-0808">Transferase</keyword>
<dbReference type="EC" id="2.7.13.3" evidence="3"/>
<evidence type="ECO:0000259" key="14">
    <source>
        <dbReference type="PROSITE" id="PS50110"/>
    </source>
</evidence>
<evidence type="ECO:0000256" key="4">
    <source>
        <dbReference type="ARBA" id="ARBA00018672"/>
    </source>
</evidence>
<sequence length="706" mass="78631">MKRGNKNRAIAFVLATLAVLSLAVCVYMKQLTKTTDASVVASMQELSRHDMQNIQSELENSWDSLSSVYTRTMISQCVSIQEVCRRLNLEQISNIFNTIYLVDSDGNTYSSSNVIKNEKDKEFVSPLLFDQDKIVMRYDNMDILETLTESLVYGVQGEPFEVEGIQFIGIIGFSKISLMEDRLKIDSFDGRGYTGIIDIDGNYVVNRDRSAGIGKIDNYFEQLQNRAGLSKKEVSDIITRIAQGEEFLLRFHYIDQGAQVVSFIPMPGTTWSIVLTVPQEVFREQTQQFILMTVVMLVVVVIVLCLMMLVIVCISLISATAKAEAKSRGEFLSNMSHEIRTPLNGIIGLIHLMQQNIGDNERMTGYLRKIDSTAKYLLSLVNDILDMSKLQSDKMVLVPKPFSVNELVSTTESLMRSHMEDKGIDFRVETNIICSGLIGDDIRIEQILVNILGNAVKFTPEGGRVTMRVFQSAVDGGILTTFQVEDTGCGMSEEFQQKIFDPFSQERSGISQGRQGTGLGMSISSLLAKQMGGTLAVKSRPGEGSCFTFTMMSETAPEDLAGTAVADNAHQDRESEKKLHILVAEDNDLNAEILMEILDTSGFTAVRASDGGEAVDLFEKSQPYEFDIILMDVQMPVFNGYEATKLIRRLNRPDAKTVIIYACTANTFREDQVKAREIGMDGFIAKPIDVNKLMQKLGAGKRGEKR</sequence>
<dbReference type="RefSeq" id="WP_055655997.1">
    <property type="nucleotide sequence ID" value="NZ_CABIXC010000006.1"/>
</dbReference>
<feature type="transmembrane region" description="Helical" evidence="12">
    <location>
        <begin position="289"/>
        <end position="317"/>
    </location>
</feature>
<evidence type="ECO:0000259" key="13">
    <source>
        <dbReference type="PROSITE" id="PS50109"/>
    </source>
</evidence>
<gene>
    <name evidence="15" type="primary">luxQ_4</name>
    <name evidence="15" type="ORF">ERS852407_02811</name>
</gene>
<keyword evidence="7 15" id="KW-0418">Kinase</keyword>
<dbReference type="Proteomes" id="UP000095651">
    <property type="component" value="Unassembled WGS sequence"/>
</dbReference>
<evidence type="ECO:0000256" key="3">
    <source>
        <dbReference type="ARBA" id="ARBA00012438"/>
    </source>
</evidence>
<feature type="domain" description="Histidine kinase" evidence="13">
    <location>
        <begin position="334"/>
        <end position="555"/>
    </location>
</feature>
<dbReference type="PANTHER" id="PTHR43047:SF72">
    <property type="entry name" value="OSMOSENSING HISTIDINE PROTEIN KINASE SLN1"/>
    <property type="match status" value="1"/>
</dbReference>
<name>A0A174F5P3_9FIRM</name>
<dbReference type="Pfam" id="PF00512">
    <property type="entry name" value="HisKA"/>
    <property type="match status" value="1"/>
</dbReference>
<evidence type="ECO:0000256" key="1">
    <source>
        <dbReference type="ARBA" id="ARBA00000085"/>
    </source>
</evidence>
<comment type="similarity">
    <text evidence="2">In the N-terminal section; belongs to the phytochrome family.</text>
</comment>
<dbReference type="InterPro" id="IPR011006">
    <property type="entry name" value="CheY-like_superfamily"/>
</dbReference>
<dbReference type="PROSITE" id="PS50109">
    <property type="entry name" value="HIS_KIN"/>
    <property type="match status" value="1"/>
</dbReference>
<dbReference type="CDD" id="cd00082">
    <property type="entry name" value="HisKA"/>
    <property type="match status" value="1"/>
</dbReference>
<proteinExistence type="inferred from homology"/>
<keyword evidence="12" id="KW-1133">Transmembrane helix</keyword>
<dbReference type="AlphaFoldDB" id="A0A174F5P3"/>
<dbReference type="SUPFAM" id="SSF55874">
    <property type="entry name" value="ATPase domain of HSP90 chaperone/DNA topoisomerase II/histidine kinase"/>
    <property type="match status" value="1"/>
</dbReference>
<feature type="domain" description="Response regulatory" evidence="14">
    <location>
        <begin position="580"/>
        <end position="701"/>
    </location>
</feature>
<dbReference type="Gene3D" id="3.40.50.2300">
    <property type="match status" value="1"/>
</dbReference>
<comment type="catalytic activity">
    <reaction evidence="1">
        <text>ATP + protein L-histidine = ADP + protein N-phospho-L-histidine.</text>
        <dbReference type="EC" id="2.7.13.3"/>
    </reaction>
</comment>
<dbReference type="InterPro" id="IPR003594">
    <property type="entry name" value="HATPase_dom"/>
</dbReference>
<evidence type="ECO:0000256" key="5">
    <source>
        <dbReference type="ARBA" id="ARBA00022553"/>
    </source>
</evidence>
<dbReference type="SMART" id="SM00388">
    <property type="entry name" value="HisKA"/>
    <property type="match status" value="1"/>
</dbReference>
<dbReference type="FunFam" id="3.30.565.10:FF:000010">
    <property type="entry name" value="Sensor histidine kinase RcsC"/>
    <property type="match status" value="1"/>
</dbReference>
<evidence type="ECO:0000256" key="8">
    <source>
        <dbReference type="ARBA" id="ARBA00023012"/>
    </source>
</evidence>
<evidence type="ECO:0000256" key="10">
    <source>
        <dbReference type="ARBA" id="ARBA00074306"/>
    </source>
</evidence>
<dbReference type="GO" id="GO:0009927">
    <property type="term" value="F:histidine phosphotransfer kinase activity"/>
    <property type="evidence" value="ECO:0007669"/>
    <property type="project" value="TreeGrafter"/>
</dbReference>
<keyword evidence="12" id="KW-0812">Transmembrane</keyword>
<evidence type="ECO:0000256" key="7">
    <source>
        <dbReference type="ARBA" id="ARBA00022777"/>
    </source>
</evidence>
<evidence type="ECO:0000256" key="9">
    <source>
        <dbReference type="ARBA" id="ARBA00024867"/>
    </source>
</evidence>
<dbReference type="Pfam" id="PF02518">
    <property type="entry name" value="HATPase_c"/>
    <property type="match status" value="1"/>
</dbReference>
<dbReference type="PROSITE" id="PS50110">
    <property type="entry name" value="RESPONSE_REGULATORY"/>
    <property type="match status" value="1"/>
</dbReference>
<accession>A0A174F5P3</accession>
<reference evidence="15 16" key="1">
    <citation type="submission" date="2015-09" db="EMBL/GenBank/DDBJ databases">
        <authorList>
            <consortium name="Pathogen Informatics"/>
        </authorList>
    </citation>
    <scope>NUCLEOTIDE SEQUENCE [LARGE SCALE GENOMIC DNA]</scope>
    <source>
        <strain evidence="15 16">2789STDY5608850</strain>
    </source>
</reference>
<evidence type="ECO:0000313" key="15">
    <source>
        <dbReference type="EMBL" id="CUO43485.1"/>
    </source>
</evidence>
<protein>
    <recommendedName>
        <fullName evidence="10">Circadian input-output histidine kinase CikA</fullName>
        <ecNumber evidence="3">2.7.13.3</ecNumber>
    </recommendedName>
    <alternativeName>
        <fullName evidence="4">Stage 0 sporulation protein A homolog</fullName>
    </alternativeName>
</protein>
<dbReference type="EMBL" id="CYZE01000006">
    <property type="protein sequence ID" value="CUO43485.1"/>
    <property type="molecule type" value="Genomic_DNA"/>
</dbReference>
<dbReference type="CDD" id="cd16922">
    <property type="entry name" value="HATPase_EvgS-ArcB-TorS-like"/>
    <property type="match status" value="1"/>
</dbReference>
<dbReference type="InterPro" id="IPR001789">
    <property type="entry name" value="Sig_transdc_resp-reg_receiver"/>
</dbReference>
<evidence type="ECO:0000313" key="16">
    <source>
        <dbReference type="Proteomes" id="UP000095651"/>
    </source>
</evidence>
<dbReference type="InterPro" id="IPR036890">
    <property type="entry name" value="HATPase_C_sf"/>
</dbReference>
<dbReference type="InterPro" id="IPR003661">
    <property type="entry name" value="HisK_dim/P_dom"/>
</dbReference>
<feature type="modified residue" description="4-aspartylphosphate" evidence="11">
    <location>
        <position position="632"/>
    </location>
</feature>
<dbReference type="GO" id="GO:0000155">
    <property type="term" value="F:phosphorelay sensor kinase activity"/>
    <property type="evidence" value="ECO:0007669"/>
    <property type="project" value="InterPro"/>
</dbReference>
<dbReference type="InterPro" id="IPR004358">
    <property type="entry name" value="Sig_transdc_His_kin-like_C"/>
</dbReference>
<dbReference type="Gene3D" id="1.10.287.130">
    <property type="match status" value="1"/>
</dbReference>
<dbReference type="SUPFAM" id="SSF52172">
    <property type="entry name" value="CheY-like"/>
    <property type="match status" value="1"/>
</dbReference>
<evidence type="ECO:0000256" key="6">
    <source>
        <dbReference type="ARBA" id="ARBA00022679"/>
    </source>
</evidence>
<dbReference type="GO" id="GO:0005886">
    <property type="term" value="C:plasma membrane"/>
    <property type="evidence" value="ECO:0007669"/>
    <property type="project" value="TreeGrafter"/>
</dbReference>